<evidence type="ECO:0000313" key="3">
    <source>
        <dbReference type="EMBL" id="BAD41094.1"/>
    </source>
</evidence>
<dbReference type="AlphaFoldDB" id="Q67MJ9"/>
<proteinExistence type="predicted"/>
<dbReference type="SUPFAM" id="SSF52317">
    <property type="entry name" value="Class I glutamine amidotransferase-like"/>
    <property type="match status" value="1"/>
</dbReference>
<keyword evidence="2" id="KW-0812">Transmembrane</keyword>
<accession>Q67MJ9</accession>
<evidence type="ECO:0000313" key="4">
    <source>
        <dbReference type="Proteomes" id="UP000000417"/>
    </source>
</evidence>
<gene>
    <name evidence="3" type="ordered locus">STH2109</name>
</gene>
<name>Q67MJ9_SYMTH</name>
<keyword evidence="2" id="KW-0472">Membrane</keyword>
<evidence type="ECO:0000256" key="1">
    <source>
        <dbReference type="SAM" id="MobiDB-lite"/>
    </source>
</evidence>
<feature type="region of interest" description="Disordered" evidence="1">
    <location>
        <begin position="529"/>
        <end position="566"/>
    </location>
</feature>
<dbReference type="eggNOG" id="COG0318">
    <property type="taxonomic scope" value="Bacteria"/>
</dbReference>
<dbReference type="HOGENOM" id="CLU_018243_0_0_9"/>
<organism evidence="3 4">
    <name type="scientific">Symbiobacterium thermophilum (strain DSM 24528 / JCM 14929 / IAM 14863 / T)</name>
    <dbReference type="NCBI Taxonomy" id="292459"/>
    <lineage>
        <taxon>Bacteria</taxon>
        <taxon>Bacillati</taxon>
        <taxon>Bacillota</taxon>
        <taxon>Clostridia</taxon>
        <taxon>Eubacteriales</taxon>
        <taxon>Symbiobacteriaceae</taxon>
        <taxon>Symbiobacterium</taxon>
    </lineage>
</organism>
<dbReference type="EMBL" id="AP006840">
    <property type="protein sequence ID" value="BAD41094.1"/>
    <property type="molecule type" value="Genomic_DNA"/>
</dbReference>
<sequence length="746" mass="78506">MLQIAFPAAAAGVSLTVDPAFQGHFKEGEWVTLWVEVRGDEEAASGEVVVQTEAPPVFGPVSGTRYAVPYSVSAGEAQRVAVSLPNEYSWPVSVSLYADGELVDVQTPDLSWEPRYTLMVGVLAADDDILNTLSGLRGGDNVRVVSLTAETLPDSPGLLNSLDLLVVAGYDTGSLTARQVQSLEAWVDRGGTLLLFGGPEGERTLGPLPASLKPVNVSGSAEVSLAPLGDLSGVPLEGTAVVSAGPLARGTVLARAGEPGGGGEPPVLAAAAPLGSGRVVYLAYDPAGAPVARWAGQTALLDRLVGLSAGRPPAFDTDWRVQYAIQQVPDWALPSVWTVVLVLGGYLVAVGPVNYLVLRRLDRREWGWVTVPLLSVIFLGAVYGMGSGRFQEGITHVMTTTELVPDSRTGVMTGYVGLYAPGRSRLSLPLPGAGLVRPLTTGTFVGGVESRIVAGDPLTLELSGLTNYNMTAFALEQPVTVPGGLELVDVEVTEFLVTGRIRNTLPVPVSGVEVGTAYDVVSVGDLAPGQTSEPFTAGRKARVDSGRKGPIPLPGTGTPDPDADPRREQLRAYVWESGQGRLGSGVLVMGWTEEPLAQPPVPDLGRRVTGANLVYGFQPLPAPADGDLPAGVVLGRPVDSERVQLIGQNVYYAPPGSHRFVLSLPVLDPGQVAEVTVDLQAPVREAVMSVYVRNQRTGEWELLAGQRATLVDWQDYVLPGGVMELRYDLSVEAEFLAPTVAVKGVR</sequence>
<dbReference type="InterPro" id="IPR029062">
    <property type="entry name" value="Class_I_gatase-like"/>
</dbReference>
<dbReference type="Gene3D" id="3.40.50.880">
    <property type="match status" value="1"/>
</dbReference>
<keyword evidence="4" id="KW-1185">Reference proteome</keyword>
<keyword evidence="2" id="KW-1133">Transmembrane helix</keyword>
<feature type="transmembrane region" description="Helical" evidence="2">
    <location>
        <begin position="366"/>
        <end position="386"/>
    </location>
</feature>
<dbReference type="STRING" id="292459.STH2109"/>
<evidence type="ECO:0000256" key="2">
    <source>
        <dbReference type="SAM" id="Phobius"/>
    </source>
</evidence>
<feature type="transmembrane region" description="Helical" evidence="2">
    <location>
        <begin position="336"/>
        <end position="357"/>
    </location>
</feature>
<protein>
    <submittedName>
        <fullName evidence="3">Uncharacterized protein</fullName>
    </submittedName>
</protein>
<reference evidence="3 4" key="1">
    <citation type="journal article" date="2004" name="Nucleic Acids Res.">
        <title>Genome sequence of Symbiobacterium thermophilum, an uncultivable bacterium that depends on microbial commensalism.</title>
        <authorList>
            <person name="Ueda K."/>
            <person name="Yamashita A."/>
            <person name="Ishikawa J."/>
            <person name="Shimada M."/>
            <person name="Watsuji T."/>
            <person name="Morimura K."/>
            <person name="Ikeda H."/>
            <person name="Hattori M."/>
            <person name="Beppu T."/>
        </authorList>
    </citation>
    <scope>NUCLEOTIDE SEQUENCE [LARGE SCALE GENOMIC DNA]</scope>
    <source>
        <strain evidence="4">T / IAM 14863</strain>
    </source>
</reference>
<dbReference type="KEGG" id="sth:STH2109"/>
<dbReference type="Proteomes" id="UP000000417">
    <property type="component" value="Chromosome"/>
</dbReference>